<proteinExistence type="predicted"/>
<feature type="domain" description="N-acetyltransferase" evidence="3">
    <location>
        <begin position="18"/>
        <end position="160"/>
    </location>
</feature>
<accession>D8U5A2</accession>
<dbReference type="RefSeq" id="XP_002953791.1">
    <property type="nucleotide sequence ID" value="XM_002953745.1"/>
</dbReference>
<dbReference type="GO" id="GO:0008080">
    <property type="term" value="F:N-acetyltransferase activity"/>
    <property type="evidence" value="ECO:0007669"/>
    <property type="project" value="InterPro"/>
</dbReference>
<dbReference type="eggNOG" id="ENOG502RZ2D">
    <property type="taxonomic scope" value="Eukaryota"/>
</dbReference>
<dbReference type="InterPro" id="IPR045039">
    <property type="entry name" value="NSI-like"/>
</dbReference>
<sequence length="167" mass="18885">RPPPISRPDSDFEAQLGVQFVEGREGILITELNELFEKVGFPRRDPDRLRVALENTYHIIWVRAARQSRLARQIIGFARATSDGVLSATVWDVAVNPGWQRSGLGRALMERLTKKLVEDGIPTITLYAEPQVVGLYEKLGYVRDPDGIRGMAFQRRKKEKASLLTRA</sequence>
<dbReference type="PANTHER" id="PTHR43626:SF4">
    <property type="entry name" value="GCN5-RELATED N-ACETYLTRANSFERASE 2, CHLOROPLASTIC"/>
    <property type="match status" value="1"/>
</dbReference>
<dbReference type="GeneID" id="9616581"/>
<evidence type="ECO:0000256" key="1">
    <source>
        <dbReference type="ARBA" id="ARBA00022679"/>
    </source>
</evidence>
<dbReference type="CDD" id="cd04301">
    <property type="entry name" value="NAT_SF"/>
    <property type="match status" value="1"/>
</dbReference>
<evidence type="ECO:0000256" key="2">
    <source>
        <dbReference type="ARBA" id="ARBA00023315"/>
    </source>
</evidence>
<dbReference type="Proteomes" id="UP000001058">
    <property type="component" value="Unassembled WGS sequence"/>
</dbReference>
<dbReference type="OrthoDB" id="2744543at2759"/>
<dbReference type="InterPro" id="IPR016181">
    <property type="entry name" value="Acyl_CoA_acyltransferase"/>
</dbReference>
<dbReference type="InterPro" id="IPR000182">
    <property type="entry name" value="GNAT_dom"/>
</dbReference>
<dbReference type="EMBL" id="GL378359">
    <property type="protein sequence ID" value="EFJ45115.1"/>
    <property type="molecule type" value="Genomic_DNA"/>
</dbReference>
<protein>
    <recommendedName>
        <fullName evidence="3">N-acetyltransferase domain-containing protein</fullName>
    </recommendedName>
</protein>
<reference evidence="4 5" key="1">
    <citation type="journal article" date="2010" name="Science">
        <title>Genomic analysis of organismal complexity in the multicellular green alga Volvox carteri.</title>
        <authorList>
            <person name="Prochnik S.E."/>
            <person name="Umen J."/>
            <person name="Nedelcu A.M."/>
            <person name="Hallmann A."/>
            <person name="Miller S.M."/>
            <person name="Nishii I."/>
            <person name="Ferris P."/>
            <person name="Kuo A."/>
            <person name="Mitros T."/>
            <person name="Fritz-Laylin L.K."/>
            <person name="Hellsten U."/>
            <person name="Chapman J."/>
            <person name="Simakov O."/>
            <person name="Rensing S.A."/>
            <person name="Terry A."/>
            <person name="Pangilinan J."/>
            <person name="Kapitonov V."/>
            <person name="Jurka J."/>
            <person name="Salamov A."/>
            <person name="Shapiro H."/>
            <person name="Schmutz J."/>
            <person name="Grimwood J."/>
            <person name="Lindquist E."/>
            <person name="Lucas S."/>
            <person name="Grigoriev I.V."/>
            <person name="Schmitt R."/>
            <person name="Kirk D."/>
            <person name="Rokhsar D.S."/>
        </authorList>
    </citation>
    <scope>NUCLEOTIDE SEQUENCE [LARGE SCALE GENOMIC DNA]</scope>
    <source>
        <strain evidence="5">f. Nagariensis / Eve</strain>
    </source>
</reference>
<dbReference type="SUPFAM" id="SSF55729">
    <property type="entry name" value="Acyl-CoA N-acyltransferases (Nat)"/>
    <property type="match status" value="1"/>
</dbReference>
<dbReference type="GO" id="GO:0005737">
    <property type="term" value="C:cytoplasm"/>
    <property type="evidence" value="ECO:0007669"/>
    <property type="project" value="TreeGrafter"/>
</dbReference>
<name>D8U5A2_VOLCA</name>
<dbReference type="Pfam" id="PF00583">
    <property type="entry name" value="Acetyltransf_1"/>
    <property type="match status" value="1"/>
</dbReference>
<keyword evidence="2" id="KW-0012">Acyltransferase</keyword>
<dbReference type="PANTHER" id="PTHR43626">
    <property type="entry name" value="ACYL-COA N-ACYLTRANSFERASE"/>
    <property type="match status" value="1"/>
</dbReference>
<dbReference type="InParanoid" id="D8U5A2"/>
<evidence type="ECO:0000313" key="5">
    <source>
        <dbReference type="Proteomes" id="UP000001058"/>
    </source>
</evidence>
<dbReference type="STRING" id="3068.D8U5A2"/>
<keyword evidence="5" id="KW-1185">Reference proteome</keyword>
<dbReference type="PROSITE" id="PS51186">
    <property type="entry name" value="GNAT"/>
    <property type="match status" value="1"/>
</dbReference>
<dbReference type="Gene3D" id="3.40.630.30">
    <property type="match status" value="1"/>
</dbReference>
<evidence type="ECO:0000313" key="4">
    <source>
        <dbReference type="EMBL" id="EFJ45115.1"/>
    </source>
</evidence>
<feature type="non-terminal residue" evidence="4">
    <location>
        <position position="1"/>
    </location>
</feature>
<dbReference type="KEGG" id="vcn:VOLCADRAFT_64094"/>
<keyword evidence="1" id="KW-0808">Transferase</keyword>
<organism evidence="5">
    <name type="scientific">Volvox carteri f. nagariensis</name>
    <dbReference type="NCBI Taxonomy" id="3068"/>
    <lineage>
        <taxon>Eukaryota</taxon>
        <taxon>Viridiplantae</taxon>
        <taxon>Chlorophyta</taxon>
        <taxon>core chlorophytes</taxon>
        <taxon>Chlorophyceae</taxon>
        <taxon>CS clade</taxon>
        <taxon>Chlamydomonadales</taxon>
        <taxon>Volvocaceae</taxon>
        <taxon>Volvox</taxon>
    </lineage>
</organism>
<gene>
    <name evidence="4" type="ORF">VOLCADRAFT_64094</name>
</gene>
<dbReference type="FunCoup" id="D8U5A2">
    <property type="interactions" value="7"/>
</dbReference>
<dbReference type="AlphaFoldDB" id="D8U5A2"/>
<evidence type="ECO:0000259" key="3">
    <source>
        <dbReference type="PROSITE" id="PS51186"/>
    </source>
</evidence>